<evidence type="ECO:0000313" key="3">
    <source>
        <dbReference type="EMBL" id="MDT9594763.1"/>
    </source>
</evidence>
<gene>
    <name evidence="3" type="ORF">RDV89_16875</name>
</gene>
<dbReference type="EMBL" id="JAVYII010000008">
    <property type="protein sequence ID" value="MDT9594763.1"/>
    <property type="molecule type" value="Genomic_DNA"/>
</dbReference>
<protein>
    <submittedName>
        <fullName evidence="3">Pilus assembly protein</fullName>
    </submittedName>
</protein>
<feature type="domain" description="TadE-like" evidence="2">
    <location>
        <begin position="18"/>
        <end position="60"/>
    </location>
</feature>
<evidence type="ECO:0000259" key="2">
    <source>
        <dbReference type="Pfam" id="PF07811"/>
    </source>
</evidence>
<sequence>MGGRRAVRAGRDRRGQRGAVTAETVMVLPLLVAVTLALCWLVGLGVQQARTVDAARETARLLARDVGDAEAVAAGRAVAPDGARIEVGADGDRVRVRVVAPVAGPDVLGWVVGGELSATAVAGREEQ</sequence>
<keyword evidence="1" id="KW-1133">Transmembrane helix</keyword>
<keyword evidence="1" id="KW-0812">Transmembrane</keyword>
<dbReference type="Proteomes" id="UP001268542">
    <property type="component" value="Unassembled WGS sequence"/>
</dbReference>
<dbReference type="InterPro" id="IPR049790">
    <property type="entry name" value="Rv3655c/TadE"/>
</dbReference>
<feature type="transmembrane region" description="Helical" evidence="1">
    <location>
        <begin position="20"/>
        <end position="43"/>
    </location>
</feature>
<reference evidence="3 4" key="1">
    <citation type="submission" date="2023-08" db="EMBL/GenBank/DDBJ databases">
        <title>Nocardioides seae sp. nov., a bacterium isolated from a soil.</title>
        <authorList>
            <person name="Wang X."/>
        </authorList>
    </citation>
    <scope>NUCLEOTIDE SEQUENCE [LARGE SCALE GENOMIC DNA]</scope>
    <source>
        <strain evidence="3 4">YZH12</strain>
    </source>
</reference>
<dbReference type="Pfam" id="PF07811">
    <property type="entry name" value="TadE"/>
    <property type="match status" value="1"/>
</dbReference>
<organism evidence="3 4">
    <name type="scientific">Nocardioides imazamoxiresistens</name>
    <dbReference type="NCBI Taxonomy" id="3231893"/>
    <lineage>
        <taxon>Bacteria</taxon>
        <taxon>Bacillati</taxon>
        <taxon>Actinomycetota</taxon>
        <taxon>Actinomycetes</taxon>
        <taxon>Propionibacteriales</taxon>
        <taxon>Nocardioidaceae</taxon>
        <taxon>Nocardioides</taxon>
    </lineage>
</organism>
<comment type="caution">
    <text evidence="3">The sequence shown here is derived from an EMBL/GenBank/DDBJ whole genome shotgun (WGS) entry which is preliminary data.</text>
</comment>
<evidence type="ECO:0000313" key="4">
    <source>
        <dbReference type="Proteomes" id="UP001268542"/>
    </source>
</evidence>
<proteinExistence type="predicted"/>
<accession>A0ABU3PZR5</accession>
<dbReference type="RefSeq" id="WP_315734822.1">
    <property type="nucleotide sequence ID" value="NZ_JAVYII010000008.1"/>
</dbReference>
<dbReference type="InterPro" id="IPR012495">
    <property type="entry name" value="TadE-like_dom"/>
</dbReference>
<name>A0ABU3PZR5_9ACTN</name>
<keyword evidence="4" id="KW-1185">Reference proteome</keyword>
<dbReference type="NCBIfam" id="NF041390">
    <property type="entry name" value="TadE_Rv3655c"/>
    <property type="match status" value="1"/>
</dbReference>
<evidence type="ECO:0000256" key="1">
    <source>
        <dbReference type="SAM" id="Phobius"/>
    </source>
</evidence>
<keyword evidence="1" id="KW-0472">Membrane</keyword>